<dbReference type="Gene3D" id="3.40.50.2000">
    <property type="entry name" value="Glycogen Phosphorylase B"/>
    <property type="match status" value="1"/>
</dbReference>
<dbReference type="PANTHER" id="PTHR45947">
    <property type="entry name" value="SULFOQUINOVOSYL TRANSFERASE SQD2"/>
    <property type="match status" value="1"/>
</dbReference>
<proteinExistence type="predicted"/>
<protein>
    <recommendedName>
        <fullName evidence="1">D-inositol 3-phosphate glycosyltransferase</fullName>
    </recommendedName>
</protein>
<evidence type="ECO:0000313" key="4">
    <source>
        <dbReference type="Proteomes" id="UP000658754"/>
    </source>
</evidence>
<keyword evidence="4" id="KW-1185">Reference proteome</keyword>
<gene>
    <name evidence="3" type="ORF">GCM10007175_16030</name>
</gene>
<accession>A0ABQ2CD33</accession>
<feature type="region of interest" description="Disordered" evidence="2">
    <location>
        <begin position="322"/>
        <end position="347"/>
    </location>
</feature>
<dbReference type="RefSeq" id="WP_188729140.1">
    <property type="nucleotide sequence ID" value="NZ_BMKV01000002.1"/>
</dbReference>
<dbReference type="InterPro" id="IPR050194">
    <property type="entry name" value="Glycosyltransferase_grp1"/>
</dbReference>
<organism evidence="3 4">
    <name type="scientific">Pseudarthrobacter scleromae</name>
    <dbReference type="NCBI Taxonomy" id="158897"/>
    <lineage>
        <taxon>Bacteria</taxon>
        <taxon>Bacillati</taxon>
        <taxon>Actinomycetota</taxon>
        <taxon>Actinomycetes</taxon>
        <taxon>Micrococcales</taxon>
        <taxon>Micrococcaceae</taxon>
        <taxon>Pseudarthrobacter</taxon>
    </lineage>
</organism>
<comment type="caution">
    <text evidence="3">The sequence shown here is derived from an EMBL/GenBank/DDBJ whole genome shotgun (WGS) entry which is preliminary data.</text>
</comment>
<sequence length="347" mass="38020">MRILLWHVHGSWTDAFVRGRHEYLLPVLPGGGPWGLGRADRDWPKSVREVELASLDAEAVDAVVLQRPEEIDEVARVLGRGPGADLPAVYVEHNTPKGDFPFTRHPLADQRGIPLVHVTHFNRLAWDNGSAVSTVIEHGIPDPGQLYTGELAELGVVVNEPIRRGRVTGTDLLPAFASVAPLQVFGMKTDGLAAATGIDASRLTSRGDLKTLELHRELARCRIYVHPMRWTSLGLSLLEAMHLGMPVVALATTEAPRAVPPEAGAVSADIDELLRCARRLVSNPEEARRRGVAAREAALERYGLARFQQRWDELLGDLAGHPRRPLSAGNNGPDERILVPARERKTP</sequence>
<dbReference type="PANTHER" id="PTHR45947:SF3">
    <property type="entry name" value="SULFOQUINOVOSYL TRANSFERASE SQD2"/>
    <property type="match status" value="1"/>
</dbReference>
<evidence type="ECO:0000313" key="3">
    <source>
        <dbReference type="EMBL" id="GGI79605.1"/>
    </source>
</evidence>
<reference evidence="4" key="1">
    <citation type="journal article" date="2019" name="Int. J. Syst. Evol. Microbiol.">
        <title>The Global Catalogue of Microorganisms (GCM) 10K type strain sequencing project: providing services to taxonomists for standard genome sequencing and annotation.</title>
        <authorList>
            <consortium name="The Broad Institute Genomics Platform"/>
            <consortium name="The Broad Institute Genome Sequencing Center for Infectious Disease"/>
            <person name="Wu L."/>
            <person name="Ma J."/>
        </authorList>
    </citation>
    <scope>NUCLEOTIDE SEQUENCE [LARGE SCALE GENOMIC DNA]</scope>
    <source>
        <strain evidence="4">CGMCC 1.3601</strain>
    </source>
</reference>
<feature type="compositionally biased region" description="Basic and acidic residues" evidence="2">
    <location>
        <begin position="333"/>
        <end position="347"/>
    </location>
</feature>
<name>A0ABQ2CD33_9MICC</name>
<dbReference type="EMBL" id="BMKV01000002">
    <property type="protein sequence ID" value="GGI79605.1"/>
    <property type="molecule type" value="Genomic_DNA"/>
</dbReference>
<dbReference type="GO" id="GO:0016740">
    <property type="term" value="F:transferase activity"/>
    <property type="evidence" value="ECO:0007669"/>
    <property type="project" value="UniProtKB-KW"/>
</dbReference>
<dbReference type="SUPFAM" id="SSF53756">
    <property type="entry name" value="UDP-Glycosyltransferase/glycogen phosphorylase"/>
    <property type="match status" value="1"/>
</dbReference>
<dbReference type="Pfam" id="PF13692">
    <property type="entry name" value="Glyco_trans_1_4"/>
    <property type="match status" value="1"/>
</dbReference>
<evidence type="ECO:0000256" key="2">
    <source>
        <dbReference type="SAM" id="MobiDB-lite"/>
    </source>
</evidence>
<keyword evidence="3" id="KW-0808">Transferase</keyword>
<dbReference type="Proteomes" id="UP000658754">
    <property type="component" value="Unassembled WGS sequence"/>
</dbReference>
<evidence type="ECO:0000256" key="1">
    <source>
        <dbReference type="ARBA" id="ARBA00021292"/>
    </source>
</evidence>